<reference evidence="1 2" key="1">
    <citation type="submission" date="2021-10" db="EMBL/GenBank/DDBJ databases">
        <authorList>
            <person name="Jensen R.M."/>
            <person name="Sork C."/>
            <person name="Soule S."/>
            <person name="Rallison J."/>
            <person name="Stoker T."/>
            <person name="Breakwell D.P."/>
            <person name="Grose J.H."/>
        </authorList>
    </citation>
    <scope>NUCLEOTIDE SEQUENCE [LARGE SCALE GENOMIC DNA]</scope>
</reference>
<organism evidence="1 2">
    <name type="scientific">Escherichia phage vB_EcoD_Over9000</name>
    <dbReference type="NCBI Taxonomy" id="2894795"/>
    <lineage>
        <taxon>Viruses</taxon>
        <taxon>Duplodnaviria</taxon>
        <taxon>Heunggongvirae</taxon>
        <taxon>Uroviricota</taxon>
        <taxon>Caudoviricetes</taxon>
        <taxon>Dhillonvirus</taxon>
        <taxon>Dhillonvirus Over9000</taxon>
    </lineage>
</organism>
<protein>
    <submittedName>
        <fullName evidence="1">Uncharacterized protein</fullName>
    </submittedName>
</protein>
<dbReference type="EMBL" id="OK499985">
    <property type="protein sequence ID" value="UGO49871.1"/>
    <property type="molecule type" value="Genomic_DNA"/>
</dbReference>
<evidence type="ECO:0000313" key="2">
    <source>
        <dbReference type="Proteomes" id="UP000827975"/>
    </source>
</evidence>
<proteinExistence type="predicted"/>
<dbReference type="Proteomes" id="UP000827975">
    <property type="component" value="Segment"/>
</dbReference>
<accession>A0AAE8YTX7</accession>
<keyword evidence="2" id="KW-1185">Reference proteome</keyword>
<name>A0AAE8YTX7_9CAUD</name>
<sequence length="50" mass="5486">MATPSYDKPTGEVKAHDASGMGRAHHMIAAWVDAEVFLHLVYYRGVAVND</sequence>
<gene>
    <name evidence="1" type="ORF">OVER9000_32</name>
</gene>
<evidence type="ECO:0000313" key="1">
    <source>
        <dbReference type="EMBL" id="UGO49871.1"/>
    </source>
</evidence>